<dbReference type="InterPro" id="IPR005052">
    <property type="entry name" value="Lectin_leg"/>
</dbReference>
<dbReference type="GO" id="GO:0033116">
    <property type="term" value="C:endoplasmic reticulum-Golgi intermediate compartment membrane"/>
    <property type="evidence" value="ECO:0007669"/>
    <property type="project" value="UniProtKB-SubCell"/>
</dbReference>
<keyword evidence="6" id="KW-0472">Membrane</keyword>
<keyword evidence="4" id="KW-0430">Lectin</keyword>
<dbReference type="Pfam" id="PF03388">
    <property type="entry name" value="Lectin_leg-like"/>
    <property type="match status" value="1"/>
</dbReference>
<evidence type="ECO:0000313" key="8">
    <source>
        <dbReference type="EMBL" id="KPM09033.1"/>
    </source>
</evidence>
<dbReference type="SUPFAM" id="SSF49899">
    <property type="entry name" value="Concanavalin A-like lectins/glucanases"/>
    <property type="match status" value="1"/>
</dbReference>
<gene>
    <name evidence="8" type="ORF">QR98_0075620</name>
</gene>
<dbReference type="InterPro" id="IPR051136">
    <property type="entry name" value="Intracellular_Lectin-GPT"/>
</dbReference>
<evidence type="ECO:0000313" key="9">
    <source>
        <dbReference type="Proteomes" id="UP000616769"/>
    </source>
</evidence>
<sequence>MHPFHSSLFSFNIKIIFISLLIPILISDANYETQNIPHRKFEYKYSFKGPYLAQKDGAVPFWEYSGNAIASEELVRITPSLHSKKGQIWSKLKTNFEWWEVDLVFRVTGKGRLGADGLAFWYTDQRYPEGPVYGSSDYWRGLALFFDSFDNDNKGNNPYIMAMVNDGTKSYDHNSDGQNQQIQGCLRDFRNKPFPVRAKIEYYKNVLTVMFHSGNTNNNDDYELCFRAENIFLPQYGHFGISAATGGLADDHDVLKFLTYSIGDQKQHTATIPEADKEKINREYAAYKEKLDRQREEYLKAHPDEARKLDMESDQASESEFDYASKELRQIFMGQSEIFEHIKLMSRKVDEMIGRQERALSLISNLQMGGNVQGGVPQSNYLNLNSKFFLNNFDFKYLVQTNIPITRPEVESILVIQKELLQNSRDSKMILQHGIPQQQQQHHQLQQNVGSQDSGNQQIALLQQLLSEVRENMNVVRREFGTLNTRIASGRPEAVPLLQSQSTTCITTAGFLSFLFIHLAIILGALYYFNGRDHQSKKFY</sequence>
<reference evidence="8 9" key="1">
    <citation type="journal article" date="2015" name="Parasit. Vectors">
        <title>Draft genome of the scabies mite.</title>
        <authorList>
            <person name="Rider S.D.Jr."/>
            <person name="Morgan M.S."/>
            <person name="Arlian L.G."/>
        </authorList>
    </citation>
    <scope>NUCLEOTIDE SEQUENCE [LARGE SCALE GENOMIC DNA]</scope>
    <source>
        <strain evidence="8">Arlian Lab</strain>
    </source>
</reference>
<keyword evidence="2" id="KW-0812">Transmembrane</keyword>
<evidence type="ECO:0000256" key="2">
    <source>
        <dbReference type="ARBA" id="ARBA00022692"/>
    </source>
</evidence>
<dbReference type="GO" id="GO:0005789">
    <property type="term" value="C:endoplasmic reticulum membrane"/>
    <property type="evidence" value="ECO:0007669"/>
    <property type="project" value="TreeGrafter"/>
</dbReference>
<name>A0A132ADM7_SARSC</name>
<dbReference type="GO" id="GO:0000139">
    <property type="term" value="C:Golgi membrane"/>
    <property type="evidence" value="ECO:0007669"/>
    <property type="project" value="TreeGrafter"/>
</dbReference>
<evidence type="ECO:0000256" key="5">
    <source>
        <dbReference type="ARBA" id="ARBA00022989"/>
    </source>
</evidence>
<keyword evidence="3" id="KW-0732">Signal</keyword>
<dbReference type="GO" id="GO:0006888">
    <property type="term" value="P:endoplasmic reticulum to Golgi vesicle-mediated transport"/>
    <property type="evidence" value="ECO:0007669"/>
    <property type="project" value="TreeGrafter"/>
</dbReference>
<evidence type="ECO:0000256" key="7">
    <source>
        <dbReference type="ARBA" id="ARBA00023157"/>
    </source>
</evidence>
<protein>
    <submittedName>
        <fullName evidence="8">Protein ERGIC-53-like protein</fullName>
    </submittedName>
</protein>
<dbReference type="InterPro" id="IPR013320">
    <property type="entry name" value="ConA-like_dom_sf"/>
</dbReference>
<dbReference type="Proteomes" id="UP000616769">
    <property type="component" value="Unassembled WGS sequence"/>
</dbReference>
<dbReference type="GO" id="GO:0005537">
    <property type="term" value="F:D-mannose binding"/>
    <property type="evidence" value="ECO:0007669"/>
    <property type="project" value="TreeGrafter"/>
</dbReference>
<accession>A0A132ADM7</accession>
<evidence type="ECO:0000256" key="4">
    <source>
        <dbReference type="ARBA" id="ARBA00022734"/>
    </source>
</evidence>
<evidence type="ECO:0000256" key="1">
    <source>
        <dbReference type="ARBA" id="ARBA00004151"/>
    </source>
</evidence>
<dbReference type="FunFam" id="2.60.120.200:FF:000028">
    <property type="entry name" value="Blast:Protein ERGIC-53"/>
    <property type="match status" value="1"/>
</dbReference>
<dbReference type="PROSITE" id="PS51328">
    <property type="entry name" value="L_LECTIN_LIKE"/>
    <property type="match status" value="1"/>
</dbReference>
<dbReference type="PANTHER" id="PTHR12223:SF28">
    <property type="entry name" value="LECTIN, MANNOSE BINDING 1 LIKE"/>
    <property type="match status" value="1"/>
</dbReference>
<comment type="caution">
    <text evidence="8">The sequence shown here is derived from an EMBL/GenBank/DDBJ whole genome shotgun (WGS) entry which is preliminary data.</text>
</comment>
<comment type="subcellular location">
    <subcellularLocation>
        <location evidence="1">Endoplasmic reticulum-Golgi intermediate compartment membrane</location>
        <topology evidence="1">Single-pass type I membrane protein</topology>
    </subcellularLocation>
</comment>
<evidence type="ECO:0000256" key="6">
    <source>
        <dbReference type="ARBA" id="ARBA00023136"/>
    </source>
</evidence>
<keyword evidence="7" id="KW-1015">Disulfide bond</keyword>
<organism evidence="8 9">
    <name type="scientific">Sarcoptes scabiei</name>
    <name type="common">Itch mite</name>
    <name type="synonym">Acarus scabiei</name>
    <dbReference type="NCBI Taxonomy" id="52283"/>
    <lineage>
        <taxon>Eukaryota</taxon>
        <taxon>Metazoa</taxon>
        <taxon>Ecdysozoa</taxon>
        <taxon>Arthropoda</taxon>
        <taxon>Chelicerata</taxon>
        <taxon>Arachnida</taxon>
        <taxon>Acari</taxon>
        <taxon>Acariformes</taxon>
        <taxon>Sarcoptiformes</taxon>
        <taxon>Astigmata</taxon>
        <taxon>Psoroptidia</taxon>
        <taxon>Sarcoptoidea</taxon>
        <taxon>Sarcoptidae</taxon>
        <taxon>Sarcoptinae</taxon>
        <taxon>Sarcoptes</taxon>
    </lineage>
</organism>
<dbReference type="AlphaFoldDB" id="A0A132ADM7"/>
<dbReference type="PANTHER" id="PTHR12223">
    <property type="entry name" value="VESICULAR MANNOSE-BINDING LECTIN"/>
    <property type="match status" value="1"/>
</dbReference>
<dbReference type="VEuPathDB" id="VectorBase:SSCA006501"/>
<evidence type="ECO:0000256" key="3">
    <source>
        <dbReference type="ARBA" id="ARBA00022729"/>
    </source>
</evidence>
<dbReference type="Gene3D" id="2.60.120.200">
    <property type="match status" value="1"/>
</dbReference>
<keyword evidence="5" id="KW-1133">Transmembrane helix</keyword>
<dbReference type="CDD" id="cd06902">
    <property type="entry name" value="lectin_ERGIC-53_ERGL"/>
    <property type="match status" value="1"/>
</dbReference>
<dbReference type="GO" id="GO:0030134">
    <property type="term" value="C:COPII-coated ER to Golgi transport vesicle"/>
    <property type="evidence" value="ECO:0007669"/>
    <property type="project" value="TreeGrafter"/>
</dbReference>
<proteinExistence type="predicted"/>
<dbReference type="OrthoDB" id="10265193at2759"/>
<dbReference type="EMBL" id="JXLN01013027">
    <property type="protein sequence ID" value="KPM09033.1"/>
    <property type="molecule type" value="Genomic_DNA"/>
</dbReference>